<dbReference type="InterPro" id="IPR044839">
    <property type="entry name" value="NDR1-like"/>
</dbReference>
<name>A0A8I6YEF2_HORVV</name>
<dbReference type="OrthoDB" id="676007at2759"/>
<reference evidence="7" key="2">
    <citation type="submission" date="2020-10" db="EMBL/GenBank/DDBJ databases">
        <authorList>
            <person name="Scholz U."/>
            <person name="Mascher M."/>
            <person name="Fiebig A."/>
        </authorList>
    </citation>
    <scope>NUCLEOTIDE SEQUENCE [LARGE SCALE GENOMIC DNA]</scope>
    <source>
        <strain evidence="7">cv. Morex</strain>
    </source>
</reference>
<dbReference type="GeneID" id="123399399"/>
<dbReference type="GO" id="GO:0016020">
    <property type="term" value="C:membrane"/>
    <property type="evidence" value="ECO:0007669"/>
    <property type="project" value="UniProtKB-SubCell"/>
</dbReference>
<evidence type="ECO:0000256" key="5">
    <source>
        <dbReference type="SAM" id="Phobius"/>
    </source>
</evidence>
<keyword evidence="3 5" id="KW-1133">Transmembrane helix</keyword>
<dbReference type="AlphaFoldDB" id="A0A8I6YEF2"/>
<dbReference type="PANTHER" id="PTHR31234">
    <property type="entry name" value="LATE EMBRYOGENESIS ABUNDANT (LEA) HYDROXYPROLINE-RICH GLYCOPROTEIN FAMILY"/>
    <property type="match status" value="1"/>
</dbReference>
<reference evidence="7" key="3">
    <citation type="submission" date="2022-01" db="UniProtKB">
        <authorList>
            <consortium name="EnsemblPlants"/>
        </authorList>
    </citation>
    <scope>IDENTIFICATION</scope>
    <source>
        <strain evidence="7">subsp. vulgare</strain>
    </source>
</reference>
<dbReference type="KEGG" id="hvg:123399399"/>
<feature type="domain" description="Late embryogenesis abundant protein LEA-2 subgroup" evidence="6">
    <location>
        <begin position="86"/>
        <end position="171"/>
    </location>
</feature>
<dbReference type="InterPro" id="IPR004864">
    <property type="entry name" value="LEA_2"/>
</dbReference>
<keyword evidence="4 5" id="KW-0472">Membrane</keyword>
<dbReference type="RefSeq" id="XP_044949750.1">
    <property type="nucleotide sequence ID" value="XM_045093815.1"/>
</dbReference>
<keyword evidence="2 5" id="KW-0812">Transmembrane</keyword>
<evidence type="ECO:0000256" key="4">
    <source>
        <dbReference type="ARBA" id="ARBA00023136"/>
    </source>
</evidence>
<dbReference type="Proteomes" id="UP000011116">
    <property type="component" value="Chromosome 5H"/>
</dbReference>
<dbReference type="PANTHER" id="PTHR31234:SF10">
    <property type="entry name" value="HARPIN-INDUCED PROTEIN 1 CONTAINING PROTEIN, EXPRESSED"/>
    <property type="match status" value="1"/>
</dbReference>
<evidence type="ECO:0000313" key="8">
    <source>
        <dbReference type="Proteomes" id="UP000011116"/>
    </source>
</evidence>
<evidence type="ECO:0000256" key="3">
    <source>
        <dbReference type="ARBA" id="ARBA00022989"/>
    </source>
</evidence>
<gene>
    <name evidence="7" type="primary">LOC123399399</name>
</gene>
<sequence>MGSCWDYEEWNWTKIAIWAAILLVVGAVLIVLILAFAVIKPPTAMAEDALLTSFELAPSPNSSNSTTAATAKSPLQVLSYKATAAVSMRNPNLHYAISFGPVAAAFSFNGTLFDESGTVAAFNLAARKETTVRLKVGGVDKALPKLPAGGAAEFARQKEAGRFEVEVRLDTVMQYKGRKAKCPLVVICTLSLQLVDPDVAATSFQKTKCTILRAKMSGC</sequence>
<dbReference type="Gramene" id="HORVU.MOREX.r2.5HG0441170.1">
    <property type="protein sequence ID" value="HORVU.MOREX.r2.5HG0441170.1.CDS.1"/>
    <property type="gene ID" value="HORVU.MOREX.r2.5HG0441170"/>
</dbReference>
<dbReference type="Gramene" id="HORVU.MOREX.r3.5HG0530290.1">
    <property type="protein sequence ID" value="HORVU.MOREX.r3.5HG0530290.1.CDS1"/>
    <property type="gene ID" value="HORVU.MOREX.r3.5HG0530290"/>
</dbReference>
<dbReference type="EnsemblPlants" id="HORVU.MOREX.r3.5HG0530290.1">
    <property type="protein sequence ID" value="HORVU.MOREX.r3.5HG0530290.1.CDS1"/>
    <property type="gene ID" value="HORVU.MOREX.r3.5HG0530290"/>
</dbReference>
<comment type="subcellular location">
    <subcellularLocation>
        <location evidence="1">Membrane</location>
        <topology evidence="1">Single-pass membrane protein</topology>
    </subcellularLocation>
</comment>
<evidence type="ECO:0000313" key="7">
    <source>
        <dbReference type="EnsemblPlants" id="HORVU.MOREX.r3.5HG0530290.1.CDS1"/>
    </source>
</evidence>
<protein>
    <recommendedName>
        <fullName evidence="6">Late embryogenesis abundant protein LEA-2 subgroup domain-containing protein</fullName>
    </recommendedName>
</protein>
<feature type="transmembrane region" description="Helical" evidence="5">
    <location>
        <begin position="15"/>
        <end position="39"/>
    </location>
</feature>
<dbReference type="GO" id="GO:0098542">
    <property type="term" value="P:defense response to other organism"/>
    <property type="evidence" value="ECO:0007669"/>
    <property type="project" value="InterPro"/>
</dbReference>
<proteinExistence type="predicted"/>
<evidence type="ECO:0000256" key="1">
    <source>
        <dbReference type="ARBA" id="ARBA00004167"/>
    </source>
</evidence>
<evidence type="ECO:0000256" key="2">
    <source>
        <dbReference type="ARBA" id="ARBA00022692"/>
    </source>
</evidence>
<dbReference type="Pfam" id="PF03168">
    <property type="entry name" value="LEA_2"/>
    <property type="match status" value="1"/>
</dbReference>
<accession>A0A8I6YEF2</accession>
<evidence type="ECO:0000259" key="6">
    <source>
        <dbReference type="Pfam" id="PF03168"/>
    </source>
</evidence>
<organism evidence="7 8">
    <name type="scientific">Hordeum vulgare subsp. vulgare</name>
    <name type="common">Domesticated barley</name>
    <dbReference type="NCBI Taxonomy" id="112509"/>
    <lineage>
        <taxon>Eukaryota</taxon>
        <taxon>Viridiplantae</taxon>
        <taxon>Streptophyta</taxon>
        <taxon>Embryophyta</taxon>
        <taxon>Tracheophyta</taxon>
        <taxon>Spermatophyta</taxon>
        <taxon>Magnoliopsida</taxon>
        <taxon>Liliopsida</taxon>
        <taxon>Poales</taxon>
        <taxon>Poaceae</taxon>
        <taxon>BOP clade</taxon>
        <taxon>Pooideae</taxon>
        <taxon>Triticodae</taxon>
        <taxon>Triticeae</taxon>
        <taxon>Hordeinae</taxon>
        <taxon>Hordeum</taxon>
    </lineage>
</organism>
<keyword evidence="8" id="KW-1185">Reference proteome</keyword>
<reference evidence="8" key="1">
    <citation type="journal article" date="2012" name="Nature">
        <title>A physical, genetic and functional sequence assembly of the barley genome.</title>
        <authorList>
            <consortium name="The International Barley Genome Sequencing Consortium"/>
            <person name="Mayer K.F."/>
            <person name="Waugh R."/>
            <person name="Brown J.W."/>
            <person name="Schulman A."/>
            <person name="Langridge P."/>
            <person name="Platzer M."/>
            <person name="Fincher G.B."/>
            <person name="Muehlbauer G.J."/>
            <person name="Sato K."/>
            <person name="Close T.J."/>
            <person name="Wise R.P."/>
            <person name="Stein N."/>
        </authorList>
    </citation>
    <scope>NUCLEOTIDE SEQUENCE [LARGE SCALE GENOMIC DNA]</scope>
    <source>
        <strain evidence="8">cv. Morex</strain>
    </source>
</reference>